<evidence type="ECO:0000256" key="4">
    <source>
        <dbReference type="ARBA" id="ARBA00013064"/>
    </source>
</evidence>
<feature type="domain" description="Tyrosine-protein phosphatase" evidence="16">
    <location>
        <begin position="268"/>
        <end position="416"/>
    </location>
</feature>
<evidence type="ECO:0000256" key="13">
    <source>
        <dbReference type="ARBA" id="ARBA00048336"/>
    </source>
</evidence>
<comment type="catalytic activity">
    <reaction evidence="13">
        <text>O-phospho-L-threonyl-[protein] + H2O = L-threonyl-[protein] + phosphate</text>
        <dbReference type="Rhea" id="RHEA:47004"/>
        <dbReference type="Rhea" id="RHEA-COMP:11060"/>
        <dbReference type="Rhea" id="RHEA-COMP:11605"/>
        <dbReference type="ChEBI" id="CHEBI:15377"/>
        <dbReference type="ChEBI" id="CHEBI:30013"/>
        <dbReference type="ChEBI" id="CHEBI:43474"/>
        <dbReference type="ChEBI" id="CHEBI:61977"/>
        <dbReference type="EC" id="3.1.3.16"/>
    </reaction>
</comment>
<evidence type="ECO:0000256" key="2">
    <source>
        <dbReference type="ARBA" id="ARBA00004496"/>
    </source>
</evidence>
<dbReference type="InterPro" id="IPR000387">
    <property type="entry name" value="Tyr_Pase_dom"/>
</dbReference>
<dbReference type="Proteomes" id="UP000515156">
    <property type="component" value="Chromosome 5"/>
</dbReference>
<dbReference type="GO" id="GO:0004722">
    <property type="term" value="F:protein serine/threonine phosphatase activity"/>
    <property type="evidence" value="ECO:0007669"/>
    <property type="project" value="UniProtKB-EC"/>
</dbReference>
<keyword evidence="18" id="KW-1185">Reference proteome</keyword>
<dbReference type="PANTHER" id="PTHR45682">
    <property type="entry name" value="AGAP008228-PA"/>
    <property type="match status" value="1"/>
</dbReference>
<evidence type="ECO:0000256" key="15">
    <source>
        <dbReference type="PIRSR" id="PIRSR620405-1"/>
    </source>
</evidence>
<dbReference type="FunFam" id="3.90.190.10:FF:000037">
    <property type="entry name" value="dual specificity protein phosphatase 26"/>
    <property type="match status" value="2"/>
</dbReference>
<dbReference type="PROSITE" id="PS50056">
    <property type="entry name" value="TYR_PHOSPHATASE_2"/>
    <property type="match status" value="2"/>
</dbReference>
<dbReference type="GO" id="GO:0004725">
    <property type="term" value="F:protein tyrosine phosphatase activity"/>
    <property type="evidence" value="ECO:0007669"/>
    <property type="project" value="UniProtKB-EC"/>
</dbReference>
<dbReference type="Gene3D" id="3.90.190.10">
    <property type="entry name" value="Protein tyrosine phosphatase superfamily"/>
    <property type="match status" value="2"/>
</dbReference>
<keyword evidence="7" id="KW-0378">Hydrolase</keyword>
<dbReference type="PROSITE" id="PS50054">
    <property type="entry name" value="TYR_PHOSPHATASE_DUAL"/>
    <property type="match status" value="2"/>
</dbReference>
<evidence type="ECO:0000256" key="6">
    <source>
        <dbReference type="ARBA" id="ARBA00022490"/>
    </source>
</evidence>
<evidence type="ECO:0000256" key="14">
    <source>
        <dbReference type="ARBA" id="ARBA00051722"/>
    </source>
</evidence>
<name>A0A6P7YCS2_9AMPH</name>
<dbReference type="InterPro" id="IPR016130">
    <property type="entry name" value="Tyr_Pase_AS"/>
</dbReference>
<accession>A0A6P7YCS2</accession>
<evidence type="ECO:0000256" key="12">
    <source>
        <dbReference type="ARBA" id="ARBA00047761"/>
    </source>
</evidence>
<comment type="catalytic activity">
    <reaction evidence="14">
        <text>O-phospho-L-tyrosyl-[protein] + H2O = L-tyrosyl-[protein] + phosphate</text>
        <dbReference type="Rhea" id="RHEA:10684"/>
        <dbReference type="Rhea" id="RHEA-COMP:10136"/>
        <dbReference type="Rhea" id="RHEA-COMP:20101"/>
        <dbReference type="ChEBI" id="CHEBI:15377"/>
        <dbReference type="ChEBI" id="CHEBI:43474"/>
        <dbReference type="ChEBI" id="CHEBI:46858"/>
        <dbReference type="ChEBI" id="CHEBI:61978"/>
        <dbReference type="EC" id="3.1.3.48"/>
    </reaction>
</comment>
<evidence type="ECO:0000313" key="19">
    <source>
        <dbReference type="RefSeq" id="XP_030060835.1"/>
    </source>
</evidence>
<keyword evidence="8" id="KW-0904">Protein phosphatase</keyword>
<dbReference type="GeneID" id="115471273"/>
<dbReference type="KEGG" id="muo:115471273"/>
<evidence type="ECO:0000256" key="5">
    <source>
        <dbReference type="ARBA" id="ARBA00013081"/>
    </source>
</evidence>
<evidence type="ECO:0000256" key="1">
    <source>
        <dbReference type="ARBA" id="ARBA00004123"/>
    </source>
</evidence>
<dbReference type="GO" id="GO:0043409">
    <property type="term" value="P:negative regulation of MAPK cascade"/>
    <property type="evidence" value="ECO:0007669"/>
    <property type="project" value="TreeGrafter"/>
</dbReference>
<dbReference type="CDD" id="cd14577">
    <property type="entry name" value="DUSP13B"/>
    <property type="match status" value="1"/>
</dbReference>
<dbReference type="RefSeq" id="XP_030060835.1">
    <property type="nucleotide sequence ID" value="XM_030204975.1"/>
</dbReference>
<evidence type="ECO:0000256" key="9">
    <source>
        <dbReference type="ARBA" id="ARBA00023242"/>
    </source>
</evidence>
<protein>
    <recommendedName>
        <fullName evidence="10">Dual specificity phosphatase 29</fullName>
        <ecNumber evidence="5">3.1.3.16</ecNumber>
        <ecNumber evidence="4">3.1.3.48</ecNumber>
    </recommendedName>
    <alternativeName>
        <fullName evidence="11">Dual specificity phosphatase DUPD1</fullName>
    </alternativeName>
</protein>
<evidence type="ECO:0000256" key="3">
    <source>
        <dbReference type="ARBA" id="ARBA00008601"/>
    </source>
</evidence>
<evidence type="ECO:0000256" key="7">
    <source>
        <dbReference type="ARBA" id="ARBA00022801"/>
    </source>
</evidence>
<dbReference type="SMART" id="SM00195">
    <property type="entry name" value="DSPc"/>
    <property type="match status" value="2"/>
</dbReference>
<evidence type="ECO:0000256" key="11">
    <source>
        <dbReference type="ARBA" id="ARBA00033152"/>
    </source>
</evidence>
<dbReference type="EC" id="3.1.3.16" evidence="5"/>
<gene>
    <name evidence="19" type="primary">LOC115471273</name>
</gene>
<dbReference type="GO" id="GO:0005634">
    <property type="term" value="C:nucleus"/>
    <property type="evidence" value="ECO:0007669"/>
    <property type="project" value="UniProtKB-SubCell"/>
</dbReference>
<feature type="domain" description="Tyrosine specific protein phosphatases" evidence="17">
    <location>
        <begin position="337"/>
        <end position="395"/>
    </location>
</feature>
<dbReference type="InterPro" id="IPR020405">
    <property type="entry name" value="Atypical_DUSP_subfamA"/>
</dbReference>
<feature type="active site" description="Phosphocysteine intermediate" evidence="15">
    <location>
        <position position="361"/>
    </location>
</feature>
<organism evidence="18 19">
    <name type="scientific">Microcaecilia unicolor</name>
    <dbReference type="NCBI Taxonomy" id="1415580"/>
    <lineage>
        <taxon>Eukaryota</taxon>
        <taxon>Metazoa</taxon>
        <taxon>Chordata</taxon>
        <taxon>Craniata</taxon>
        <taxon>Vertebrata</taxon>
        <taxon>Euteleostomi</taxon>
        <taxon>Amphibia</taxon>
        <taxon>Gymnophiona</taxon>
        <taxon>Siphonopidae</taxon>
        <taxon>Microcaecilia</taxon>
    </lineage>
</organism>
<dbReference type="SUPFAM" id="SSF52799">
    <property type="entry name" value="(Phosphotyrosine protein) phosphatases II"/>
    <property type="match status" value="2"/>
</dbReference>
<dbReference type="PRINTS" id="PR01908">
    <property type="entry name" value="ADSPHPHTASE"/>
</dbReference>
<dbReference type="InterPro" id="IPR020422">
    <property type="entry name" value="TYR_PHOSPHATASE_DUAL_dom"/>
</dbReference>
<dbReference type="OrthoDB" id="10252009at2759"/>
<comment type="subcellular location">
    <subcellularLocation>
        <location evidence="2">Cytoplasm</location>
    </subcellularLocation>
    <subcellularLocation>
        <location evidence="1">Nucleus</location>
    </subcellularLocation>
</comment>
<dbReference type="AlphaFoldDB" id="A0A6P7YCS2"/>
<dbReference type="GO" id="GO:0033549">
    <property type="term" value="F:MAP kinase phosphatase activity"/>
    <property type="evidence" value="ECO:0007669"/>
    <property type="project" value="TreeGrafter"/>
</dbReference>
<dbReference type="InParanoid" id="A0A6P7YCS2"/>
<dbReference type="InterPro" id="IPR029021">
    <property type="entry name" value="Prot-tyrosine_phosphatase-like"/>
</dbReference>
<dbReference type="EC" id="3.1.3.48" evidence="4"/>
<evidence type="ECO:0000259" key="16">
    <source>
        <dbReference type="PROSITE" id="PS50054"/>
    </source>
</evidence>
<proteinExistence type="inferred from homology"/>
<evidence type="ECO:0000313" key="18">
    <source>
        <dbReference type="Proteomes" id="UP000515156"/>
    </source>
</evidence>
<keyword evidence="6" id="KW-0963">Cytoplasm</keyword>
<dbReference type="CDD" id="cd14575">
    <property type="entry name" value="DUPD1"/>
    <property type="match status" value="1"/>
</dbReference>
<evidence type="ECO:0000256" key="10">
    <source>
        <dbReference type="ARBA" id="ARBA00023845"/>
    </source>
</evidence>
<dbReference type="InterPro" id="IPR000340">
    <property type="entry name" value="Dual-sp_phosphatase_cat-dom"/>
</dbReference>
<dbReference type="GO" id="GO:0008138">
    <property type="term" value="F:protein tyrosine/serine/threonine phosphatase activity"/>
    <property type="evidence" value="ECO:0007669"/>
    <property type="project" value="InterPro"/>
</dbReference>
<dbReference type="PROSITE" id="PS00383">
    <property type="entry name" value="TYR_PHOSPHATASE_1"/>
    <property type="match status" value="2"/>
</dbReference>
<dbReference type="GO" id="GO:0005737">
    <property type="term" value="C:cytoplasm"/>
    <property type="evidence" value="ECO:0007669"/>
    <property type="project" value="UniProtKB-SubCell"/>
</dbReference>
<evidence type="ECO:0000256" key="8">
    <source>
        <dbReference type="ARBA" id="ARBA00022912"/>
    </source>
</evidence>
<feature type="domain" description="Tyrosine-protein phosphatase" evidence="16">
    <location>
        <begin position="46"/>
        <end position="194"/>
    </location>
</feature>
<reference evidence="19" key="1">
    <citation type="submission" date="2025-08" db="UniProtKB">
        <authorList>
            <consortium name="RefSeq"/>
        </authorList>
    </citation>
    <scope>IDENTIFICATION</scope>
</reference>
<feature type="domain" description="Tyrosine specific protein phosphatases" evidence="17">
    <location>
        <begin position="115"/>
        <end position="173"/>
    </location>
</feature>
<dbReference type="PANTHER" id="PTHR45682:SF6">
    <property type="entry name" value="DUAL SPECIFICITY PHOSPHATASE 29"/>
    <property type="match status" value="1"/>
</dbReference>
<dbReference type="PRINTS" id="PR01909">
    <property type="entry name" value="ADSPHPHTASEA"/>
</dbReference>
<dbReference type="Pfam" id="PF00782">
    <property type="entry name" value="DSPc"/>
    <property type="match status" value="2"/>
</dbReference>
<comment type="similarity">
    <text evidence="3">Belongs to the protein-tyrosine phosphatase family. Non-receptor class dual specificity subfamily.</text>
</comment>
<keyword evidence="9" id="KW-0539">Nucleus</keyword>
<sequence>MAWDSLYKDDLLRPRLSSSRSQSSYESPLLSELQRMLWTNRTSTGHVNEVWPHLYLGDAYTARDKAQLSQLGITHILNAADGRFHVNTGPRFYKDMEIDYYGIEADDDPEFNLSIYFYPAARYIRAALNSPKGRIFIHCAMGISRSATLVLAFLMICENMTLVDAIQTVSKHRDISPNSGFLEQLRQLDTTLVSERKMKTAHFNLLGYGKWPVELSHKFPDSEMSTTTVKKRKNAYTAVTVDPDTGYSTPGAFELERLFWQGGAKYTHVNEVWPNLYIGDEKTALDRYNLEKMGFTHILNAAHGRWNVCTGAEYYSDMVIEYYGVEAEDLPSFNLSEFFYPAAKFIDSALNKPENKILVHCAMGRSRSAALVLAYMMIYKNMTVVDAIEQVLKHRCILPNRGFLKQLRQLDIQLAVEKKNAKNNIHSNGGDNGEENI</sequence>
<comment type="catalytic activity">
    <reaction evidence="12">
        <text>O-phospho-L-seryl-[protein] + H2O = L-seryl-[protein] + phosphate</text>
        <dbReference type="Rhea" id="RHEA:20629"/>
        <dbReference type="Rhea" id="RHEA-COMP:9863"/>
        <dbReference type="Rhea" id="RHEA-COMP:11604"/>
        <dbReference type="ChEBI" id="CHEBI:15377"/>
        <dbReference type="ChEBI" id="CHEBI:29999"/>
        <dbReference type="ChEBI" id="CHEBI:43474"/>
        <dbReference type="ChEBI" id="CHEBI:83421"/>
        <dbReference type="EC" id="3.1.3.16"/>
    </reaction>
</comment>
<evidence type="ECO:0000259" key="17">
    <source>
        <dbReference type="PROSITE" id="PS50056"/>
    </source>
</evidence>